<dbReference type="AlphaFoldDB" id="A0AAE0D2K2"/>
<proteinExistence type="predicted"/>
<comment type="caution">
    <text evidence="1">The sequence shown here is derived from an EMBL/GenBank/DDBJ whole genome shotgun (WGS) entry which is preliminary data.</text>
</comment>
<evidence type="ECO:0000313" key="2">
    <source>
        <dbReference type="Proteomes" id="UP001281614"/>
    </source>
</evidence>
<protein>
    <submittedName>
        <fullName evidence="1">Uncharacterized protein</fullName>
    </submittedName>
</protein>
<keyword evidence="2" id="KW-1185">Reference proteome</keyword>
<sequence>MTPANFGCGPKDPRCPEPANAFEALFPQSFIHLDAADSYNGGRIMLSDSLSFGAITINTQITVDAWPSPERPLITCTSVI</sequence>
<organism evidence="1 2">
    <name type="scientific">Colletotrichum kahawae</name>
    <name type="common">Coffee berry disease fungus</name>
    <dbReference type="NCBI Taxonomy" id="34407"/>
    <lineage>
        <taxon>Eukaryota</taxon>
        <taxon>Fungi</taxon>
        <taxon>Dikarya</taxon>
        <taxon>Ascomycota</taxon>
        <taxon>Pezizomycotina</taxon>
        <taxon>Sordariomycetes</taxon>
        <taxon>Hypocreomycetidae</taxon>
        <taxon>Glomerellales</taxon>
        <taxon>Glomerellaceae</taxon>
        <taxon>Colletotrichum</taxon>
        <taxon>Colletotrichum gloeosporioides species complex</taxon>
    </lineage>
</organism>
<dbReference type="Proteomes" id="UP001281614">
    <property type="component" value="Unassembled WGS sequence"/>
</dbReference>
<accession>A0AAE0D2K2</accession>
<name>A0AAE0D2K2_COLKA</name>
<reference evidence="1" key="1">
    <citation type="submission" date="2023-02" db="EMBL/GenBank/DDBJ databases">
        <title>Colletotrichum kahawae CIFC_Que2 genome sequencing and assembly.</title>
        <authorList>
            <person name="Baroncelli R."/>
        </authorList>
    </citation>
    <scope>NUCLEOTIDE SEQUENCE</scope>
    <source>
        <strain evidence="1">CIFC_Que2</strain>
    </source>
</reference>
<evidence type="ECO:0000313" key="1">
    <source>
        <dbReference type="EMBL" id="KAK2740961.1"/>
    </source>
</evidence>
<gene>
    <name evidence="1" type="ORF">CKAH01_18560</name>
</gene>
<dbReference type="EMBL" id="VYYT01000344">
    <property type="protein sequence ID" value="KAK2740961.1"/>
    <property type="molecule type" value="Genomic_DNA"/>
</dbReference>